<protein>
    <submittedName>
        <fullName evidence="1">Uncharacterized protein</fullName>
    </submittedName>
</protein>
<keyword evidence="2" id="KW-1185">Reference proteome</keyword>
<dbReference type="Proteomes" id="UP000708208">
    <property type="component" value="Unassembled WGS sequence"/>
</dbReference>
<dbReference type="EMBL" id="CAJVCH010089964">
    <property type="protein sequence ID" value="CAG7722504.1"/>
    <property type="molecule type" value="Genomic_DNA"/>
</dbReference>
<evidence type="ECO:0000313" key="2">
    <source>
        <dbReference type="Proteomes" id="UP000708208"/>
    </source>
</evidence>
<accession>A0A8J2JML9</accession>
<sequence length="118" mass="13536">MRDLSKCSMDGPKYSKRYLGQQSLRELQCAPKGKKGSVEFPCECVCPVRGLSIVKQQEEETEFMAHFGKERWSIPEECDLLILALDDSFFQPLSTNLYLSHRYASGAIFRISNQRLHS</sequence>
<proteinExistence type="predicted"/>
<reference evidence="1" key="1">
    <citation type="submission" date="2021-06" db="EMBL/GenBank/DDBJ databases">
        <authorList>
            <person name="Hodson N. C."/>
            <person name="Mongue J. A."/>
            <person name="Jaron S. K."/>
        </authorList>
    </citation>
    <scope>NUCLEOTIDE SEQUENCE</scope>
</reference>
<gene>
    <name evidence="1" type="ORF">AFUS01_LOCUS11635</name>
</gene>
<evidence type="ECO:0000313" key="1">
    <source>
        <dbReference type="EMBL" id="CAG7722504.1"/>
    </source>
</evidence>
<dbReference type="AlphaFoldDB" id="A0A8J2JML9"/>
<name>A0A8J2JML9_9HEXA</name>
<comment type="caution">
    <text evidence="1">The sequence shown here is derived from an EMBL/GenBank/DDBJ whole genome shotgun (WGS) entry which is preliminary data.</text>
</comment>
<organism evidence="1 2">
    <name type="scientific">Allacma fusca</name>
    <dbReference type="NCBI Taxonomy" id="39272"/>
    <lineage>
        <taxon>Eukaryota</taxon>
        <taxon>Metazoa</taxon>
        <taxon>Ecdysozoa</taxon>
        <taxon>Arthropoda</taxon>
        <taxon>Hexapoda</taxon>
        <taxon>Collembola</taxon>
        <taxon>Symphypleona</taxon>
        <taxon>Sminthuridae</taxon>
        <taxon>Allacma</taxon>
    </lineage>
</organism>